<accession>A0A6P1VVT0</accession>
<dbReference type="Proteomes" id="UP000464577">
    <property type="component" value="Chromosome"/>
</dbReference>
<organism evidence="1 2">
    <name type="scientific">Spirosoma endbachense</name>
    <dbReference type="NCBI Taxonomy" id="2666025"/>
    <lineage>
        <taxon>Bacteria</taxon>
        <taxon>Pseudomonadati</taxon>
        <taxon>Bacteroidota</taxon>
        <taxon>Cytophagia</taxon>
        <taxon>Cytophagales</taxon>
        <taxon>Cytophagaceae</taxon>
        <taxon>Spirosoma</taxon>
    </lineage>
</organism>
<keyword evidence="2" id="KW-1185">Reference proteome</keyword>
<reference evidence="1 2" key="1">
    <citation type="submission" date="2019-11" db="EMBL/GenBank/DDBJ databases">
        <title>Spirosoma endbachense sp. nov., isolated from a natural salt meadow.</title>
        <authorList>
            <person name="Rojas J."/>
            <person name="Ambika Manirajan B."/>
            <person name="Ratering S."/>
            <person name="Suarez C."/>
            <person name="Geissler-Plaum R."/>
            <person name="Schnell S."/>
        </authorList>
    </citation>
    <scope>NUCLEOTIDE SEQUENCE [LARGE SCALE GENOMIC DNA]</scope>
    <source>
        <strain evidence="1 2">I-24</strain>
    </source>
</reference>
<gene>
    <name evidence="1" type="ORF">GJR95_20945</name>
</gene>
<evidence type="ECO:0000313" key="1">
    <source>
        <dbReference type="EMBL" id="QHV97321.1"/>
    </source>
</evidence>
<evidence type="ECO:0000313" key="2">
    <source>
        <dbReference type="Proteomes" id="UP000464577"/>
    </source>
</evidence>
<sequence>MADLVSRGWHPFIPEIYGKEGTGYRSVADHQKLKAEHPDRTGAKFSFHNVTDRAGNPQAMAVHVTDRSVGSDPPRNHAFIQDLQVLSERHGLLTGNTWVDPWDPLHVQLYENDLKAGVQQGKRPSFMDARLRLLPPVLGFKPHPTYLPPRTTANLLAGEVFLLDSTTTLFHSLYQPMATNLPSLADSFDSSTNFPRLAYPDFGHNVASSPGWQQSIPELKMPAIHLGAFQLRQPPQTWGSGFLAFTREFRFNQPQLGQSLRSTNWP</sequence>
<name>A0A6P1VVT0_9BACT</name>
<dbReference type="KEGG" id="senf:GJR95_20945"/>
<dbReference type="AlphaFoldDB" id="A0A6P1VVT0"/>
<dbReference type="EMBL" id="CP045997">
    <property type="protein sequence ID" value="QHV97321.1"/>
    <property type="molecule type" value="Genomic_DNA"/>
</dbReference>
<protein>
    <submittedName>
        <fullName evidence="1">Uncharacterized protein</fullName>
    </submittedName>
</protein>
<proteinExistence type="predicted"/>